<reference evidence="2" key="1">
    <citation type="journal article" date="2020" name="Stud. Mycol.">
        <title>101 Dothideomycetes genomes: a test case for predicting lifestyles and emergence of pathogens.</title>
        <authorList>
            <person name="Haridas S."/>
            <person name="Albert R."/>
            <person name="Binder M."/>
            <person name="Bloem J."/>
            <person name="Labutti K."/>
            <person name="Salamov A."/>
            <person name="Andreopoulos B."/>
            <person name="Baker S."/>
            <person name="Barry K."/>
            <person name="Bills G."/>
            <person name="Bluhm B."/>
            <person name="Cannon C."/>
            <person name="Castanera R."/>
            <person name="Culley D."/>
            <person name="Daum C."/>
            <person name="Ezra D."/>
            <person name="Gonzalez J."/>
            <person name="Henrissat B."/>
            <person name="Kuo A."/>
            <person name="Liang C."/>
            <person name="Lipzen A."/>
            <person name="Lutzoni F."/>
            <person name="Magnuson J."/>
            <person name="Mondo S."/>
            <person name="Nolan M."/>
            <person name="Ohm R."/>
            <person name="Pangilinan J."/>
            <person name="Park H.-J."/>
            <person name="Ramirez L."/>
            <person name="Alfaro M."/>
            <person name="Sun H."/>
            <person name="Tritt A."/>
            <person name="Yoshinaga Y."/>
            <person name="Zwiers L.-H."/>
            <person name="Turgeon B."/>
            <person name="Goodwin S."/>
            <person name="Spatafora J."/>
            <person name="Crous P."/>
            <person name="Grigoriev I."/>
        </authorList>
    </citation>
    <scope>NUCLEOTIDE SEQUENCE</scope>
    <source>
        <strain evidence="2">CBS 122367</strain>
    </source>
</reference>
<keyword evidence="3" id="KW-1185">Reference proteome</keyword>
<protein>
    <submittedName>
        <fullName evidence="2">Uncharacterized protein</fullName>
    </submittedName>
</protein>
<name>A0A6G1IQ44_9PLEO</name>
<evidence type="ECO:0000313" key="2">
    <source>
        <dbReference type="EMBL" id="KAF2680342.1"/>
    </source>
</evidence>
<gene>
    <name evidence="2" type="ORF">K458DRAFT_94149</name>
</gene>
<feature type="compositionally biased region" description="Polar residues" evidence="1">
    <location>
        <begin position="159"/>
        <end position="168"/>
    </location>
</feature>
<proteinExistence type="predicted"/>
<dbReference type="EMBL" id="MU005597">
    <property type="protein sequence ID" value="KAF2680342.1"/>
    <property type="molecule type" value="Genomic_DNA"/>
</dbReference>
<organism evidence="2 3">
    <name type="scientific">Lentithecium fluviatile CBS 122367</name>
    <dbReference type="NCBI Taxonomy" id="1168545"/>
    <lineage>
        <taxon>Eukaryota</taxon>
        <taxon>Fungi</taxon>
        <taxon>Dikarya</taxon>
        <taxon>Ascomycota</taxon>
        <taxon>Pezizomycotina</taxon>
        <taxon>Dothideomycetes</taxon>
        <taxon>Pleosporomycetidae</taxon>
        <taxon>Pleosporales</taxon>
        <taxon>Massarineae</taxon>
        <taxon>Lentitheciaceae</taxon>
        <taxon>Lentithecium</taxon>
    </lineage>
</organism>
<feature type="compositionally biased region" description="Polar residues" evidence="1">
    <location>
        <begin position="123"/>
        <end position="132"/>
    </location>
</feature>
<evidence type="ECO:0000313" key="3">
    <source>
        <dbReference type="Proteomes" id="UP000799291"/>
    </source>
</evidence>
<sequence>MTDEEQLTRHSFSTSVNGSSSGFQNTVSTPCKKFQTCFTPHHRFPPRSSPTASSARESSPHALAPPSSNLRLRRRYPPATPNGINHHPLANPKQRSKSKNKNSTCPSPMPISSFPGHHHSYASLPNKQSPETCTKKQTRNGPKPSPQASRSRKDKRSKIPQSAHQSSDTQKHPTTHSPRTSHFPQSPRADPGF</sequence>
<dbReference type="AlphaFoldDB" id="A0A6G1IQ44"/>
<evidence type="ECO:0000256" key="1">
    <source>
        <dbReference type="SAM" id="MobiDB-lite"/>
    </source>
</evidence>
<feature type="region of interest" description="Disordered" evidence="1">
    <location>
        <begin position="1"/>
        <end position="193"/>
    </location>
</feature>
<accession>A0A6G1IQ44</accession>
<feature type="compositionally biased region" description="Polar residues" evidence="1">
    <location>
        <begin position="175"/>
        <end position="184"/>
    </location>
</feature>
<feature type="compositionally biased region" description="Low complexity" evidence="1">
    <location>
        <begin position="11"/>
        <end position="23"/>
    </location>
</feature>
<dbReference type="Proteomes" id="UP000799291">
    <property type="component" value="Unassembled WGS sequence"/>
</dbReference>